<evidence type="ECO:0000256" key="3">
    <source>
        <dbReference type="ARBA" id="ARBA00022670"/>
    </source>
</evidence>
<keyword evidence="1 12" id="KW-0245">EGF-like domain</keyword>
<dbReference type="PANTHER" id="PTHR24261">
    <property type="entry name" value="PLASMINOGEN-RELATED"/>
    <property type="match status" value="1"/>
</dbReference>
<keyword evidence="10 12" id="KW-1015">Disulfide bond</keyword>
<dbReference type="SUPFAM" id="SSF55486">
    <property type="entry name" value="Metalloproteases ('zincins'), catalytic domain"/>
    <property type="match status" value="1"/>
</dbReference>
<proteinExistence type="predicted"/>
<dbReference type="PROSITE" id="PS01180">
    <property type="entry name" value="CUB"/>
    <property type="match status" value="1"/>
</dbReference>
<dbReference type="Pfam" id="PF00629">
    <property type="entry name" value="MAM"/>
    <property type="match status" value="1"/>
</dbReference>
<dbReference type="InterPro" id="IPR000001">
    <property type="entry name" value="Kringle"/>
</dbReference>
<dbReference type="PROSITE" id="PS01186">
    <property type="entry name" value="EGF_2"/>
    <property type="match status" value="3"/>
</dbReference>
<dbReference type="GO" id="GO:0006508">
    <property type="term" value="P:proteolysis"/>
    <property type="evidence" value="ECO:0007669"/>
    <property type="project" value="UniProtKB-KW"/>
</dbReference>
<feature type="binding site" evidence="14">
    <location>
        <position position="233"/>
    </location>
    <ligand>
        <name>Zn(2+)</name>
        <dbReference type="ChEBI" id="CHEBI:29105"/>
        <note>catalytic</note>
    </ligand>
</feature>
<evidence type="ECO:0000313" key="22">
    <source>
        <dbReference type="EnsemblMetazoa" id="G8890.1:cds"/>
    </source>
</evidence>
<dbReference type="SMART" id="SM00130">
    <property type="entry name" value="KR"/>
    <property type="match status" value="5"/>
</dbReference>
<dbReference type="InterPro" id="IPR006026">
    <property type="entry name" value="Peptidase_Metallo"/>
</dbReference>
<comment type="caution">
    <text evidence="12">Lacks conserved residue(s) required for the propagation of feature annotation.</text>
</comment>
<dbReference type="PRINTS" id="PR00480">
    <property type="entry name" value="ASTACIN"/>
</dbReference>
<feature type="compositionally biased region" description="Basic and acidic residues" evidence="16">
    <location>
        <begin position="97"/>
        <end position="126"/>
    </location>
</feature>
<dbReference type="Pfam" id="PF00051">
    <property type="entry name" value="Kringle"/>
    <property type="match status" value="5"/>
</dbReference>
<dbReference type="EC" id="3.4.24.-" evidence="15"/>
<keyword evidence="5 15" id="KW-0732">Signal</keyword>
<feature type="region of interest" description="Disordered" evidence="16">
    <location>
        <begin position="92"/>
        <end position="131"/>
    </location>
</feature>
<dbReference type="SMART" id="SM00042">
    <property type="entry name" value="CUB"/>
    <property type="match status" value="1"/>
</dbReference>
<keyword evidence="6" id="KW-0677">Repeat</keyword>
<feature type="disulfide bond" evidence="14">
    <location>
        <begin position="199"/>
        <end position="221"/>
    </location>
</feature>
<evidence type="ECO:0000259" key="18">
    <source>
        <dbReference type="PROSITE" id="PS50026"/>
    </source>
</evidence>
<feature type="domain" description="Kringle" evidence="20">
    <location>
        <begin position="787"/>
        <end position="860"/>
    </location>
</feature>
<dbReference type="CDD" id="cd00054">
    <property type="entry name" value="EGF_CA"/>
    <property type="match status" value="1"/>
</dbReference>
<feature type="domain" description="Kringle" evidence="20">
    <location>
        <begin position="714"/>
        <end position="782"/>
    </location>
</feature>
<dbReference type="InterPro" id="IPR024079">
    <property type="entry name" value="MetalloPept_cat_dom_sf"/>
</dbReference>
<feature type="domain" description="EGF-like" evidence="18">
    <location>
        <begin position="326"/>
        <end position="364"/>
    </location>
</feature>
<dbReference type="InterPro" id="IPR035914">
    <property type="entry name" value="Sperma_CUB_dom_sf"/>
</dbReference>
<dbReference type="Gene3D" id="2.60.120.200">
    <property type="match status" value="1"/>
</dbReference>
<feature type="domain" description="MAM" evidence="19">
    <location>
        <begin position="546"/>
        <end position="704"/>
    </location>
</feature>
<feature type="disulfide bond" evidence="13">
    <location>
        <begin position="1026"/>
        <end position="1049"/>
    </location>
</feature>
<feature type="disulfide bond" evidence="13">
    <location>
        <begin position="1108"/>
        <end position="1131"/>
    </location>
</feature>
<organism evidence="22 23">
    <name type="scientific">Magallana gigas</name>
    <name type="common">Pacific oyster</name>
    <name type="synonym">Crassostrea gigas</name>
    <dbReference type="NCBI Taxonomy" id="29159"/>
    <lineage>
        <taxon>Eukaryota</taxon>
        <taxon>Metazoa</taxon>
        <taxon>Spiralia</taxon>
        <taxon>Lophotrochozoa</taxon>
        <taxon>Mollusca</taxon>
        <taxon>Bivalvia</taxon>
        <taxon>Autobranchia</taxon>
        <taxon>Pteriomorphia</taxon>
        <taxon>Ostreida</taxon>
        <taxon>Ostreoidea</taxon>
        <taxon>Ostreidae</taxon>
        <taxon>Magallana</taxon>
    </lineage>
</organism>
<feature type="domain" description="Kringle" evidence="20">
    <location>
        <begin position="1068"/>
        <end position="1136"/>
    </location>
</feature>
<dbReference type="SUPFAM" id="SSF49854">
    <property type="entry name" value="Spermadhesin, CUB domain"/>
    <property type="match status" value="1"/>
</dbReference>
<dbReference type="PROSITE" id="PS51864">
    <property type="entry name" value="ASTACIN"/>
    <property type="match status" value="1"/>
</dbReference>
<dbReference type="Pfam" id="PF00008">
    <property type="entry name" value="EGF"/>
    <property type="match status" value="1"/>
</dbReference>
<dbReference type="PRINTS" id="PR00018">
    <property type="entry name" value="KRINGLE"/>
</dbReference>
<keyword evidence="4 14" id="KW-0479">Metal-binding</keyword>
<dbReference type="CDD" id="cd00108">
    <property type="entry name" value="KR"/>
    <property type="match status" value="3"/>
</dbReference>
<keyword evidence="9 14" id="KW-0482">Metalloprotease</keyword>
<dbReference type="Pfam" id="PF01400">
    <property type="entry name" value="Astacin"/>
    <property type="match status" value="1"/>
</dbReference>
<feature type="disulfide bond" evidence="13">
    <location>
        <begin position="832"/>
        <end position="855"/>
    </location>
</feature>
<evidence type="ECO:0000256" key="6">
    <source>
        <dbReference type="ARBA" id="ARBA00022737"/>
    </source>
</evidence>
<keyword evidence="3 14" id="KW-0645">Protease</keyword>
<dbReference type="SMART" id="SM00181">
    <property type="entry name" value="EGF"/>
    <property type="match status" value="3"/>
</dbReference>
<dbReference type="Proteomes" id="UP000005408">
    <property type="component" value="Unassembled WGS sequence"/>
</dbReference>
<evidence type="ECO:0000259" key="17">
    <source>
        <dbReference type="PROSITE" id="PS01180"/>
    </source>
</evidence>
<dbReference type="InterPro" id="IPR038178">
    <property type="entry name" value="Kringle_sf"/>
</dbReference>
<dbReference type="InterPro" id="IPR001506">
    <property type="entry name" value="Peptidase_M12A"/>
</dbReference>
<feature type="disulfide bond" evidence="12">
    <location>
        <begin position="330"/>
        <end position="340"/>
    </location>
</feature>
<feature type="active site" evidence="14">
    <location>
        <position position="230"/>
    </location>
</feature>
<dbReference type="EnsemblMetazoa" id="G8890.1">
    <property type="protein sequence ID" value="G8890.1:cds"/>
    <property type="gene ID" value="G8890"/>
</dbReference>
<dbReference type="GO" id="GO:0008270">
    <property type="term" value="F:zinc ion binding"/>
    <property type="evidence" value="ECO:0007669"/>
    <property type="project" value="UniProtKB-UniRule"/>
</dbReference>
<dbReference type="GO" id="GO:0016020">
    <property type="term" value="C:membrane"/>
    <property type="evidence" value="ECO:0007669"/>
    <property type="project" value="InterPro"/>
</dbReference>
<protein>
    <recommendedName>
        <fullName evidence="15">Metalloendopeptidase</fullName>
        <ecNumber evidence="15">3.4.24.-</ecNumber>
    </recommendedName>
</protein>
<dbReference type="Gene3D" id="3.40.390.10">
    <property type="entry name" value="Collagenase (Catalytic Domain)"/>
    <property type="match status" value="1"/>
</dbReference>
<dbReference type="Gene3D" id="2.60.120.290">
    <property type="entry name" value="Spermadhesin, CUB domain"/>
    <property type="match status" value="1"/>
</dbReference>
<feature type="domain" description="Kringle" evidence="20">
    <location>
        <begin position="873"/>
        <end position="935"/>
    </location>
</feature>
<feature type="compositionally biased region" description="Basic and acidic residues" evidence="16">
    <location>
        <begin position="59"/>
        <end position="70"/>
    </location>
</feature>
<evidence type="ECO:0000313" key="23">
    <source>
        <dbReference type="Proteomes" id="UP000005408"/>
    </source>
</evidence>
<feature type="signal peptide" evidence="15">
    <location>
        <begin position="1"/>
        <end position="16"/>
    </location>
</feature>
<dbReference type="SUPFAM" id="SSF57440">
    <property type="entry name" value="Kringle-like"/>
    <property type="match status" value="5"/>
</dbReference>
<feature type="binding site" evidence="14">
    <location>
        <position position="229"/>
    </location>
    <ligand>
        <name>Zn(2+)</name>
        <dbReference type="ChEBI" id="CHEBI:29105"/>
        <note>catalytic</note>
    </ligand>
</feature>
<evidence type="ECO:0000256" key="16">
    <source>
        <dbReference type="SAM" id="MobiDB-lite"/>
    </source>
</evidence>
<evidence type="ECO:0000256" key="7">
    <source>
        <dbReference type="ARBA" id="ARBA00022801"/>
    </source>
</evidence>
<evidence type="ECO:0000256" key="12">
    <source>
        <dbReference type="PROSITE-ProRule" id="PRU00076"/>
    </source>
</evidence>
<dbReference type="SMART" id="SM00137">
    <property type="entry name" value="MAM"/>
    <property type="match status" value="1"/>
</dbReference>
<comment type="cofactor">
    <cofactor evidence="14 15">
        <name>Zn(2+)</name>
        <dbReference type="ChEBI" id="CHEBI:29105"/>
    </cofactor>
    <text evidence="14 15">Binds 1 zinc ion per subunit.</text>
</comment>
<dbReference type="PROSITE" id="PS00021">
    <property type="entry name" value="KRINGLE_1"/>
    <property type="match status" value="3"/>
</dbReference>
<evidence type="ECO:0000256" key="8">
    <source>
        <dbReference type="ARBA" id="ARBA00022833"/>
    </source>
</evidence>
<keyword evidence="2 13" id="KW-0420">Kringle</keyword>
<name>A0A8W8P0W6_MAGGI</name>
<dbReference type="PANTHER" id="PTHR24261:SF7">
    <property type="entry name" value="KRINGLE DOMAIN-CONTAINING PROTEIN"/>
    <property type="match status" value="1"/>
</dbReference>
<evidence type="ECO:0000259" key="19">
    <source>
        <dbReference type="PROSITE" id="PS50060"/>
    </source>
</evidence>
<dbReference type="FunFam" id="2.10.25.10:FF:000173">
    <property type="entry name" value="Neurogenic locus notch protein 2"/>
    <property type="match status" value="1"/>
</dbReference>
<evidence type="ECO:0000256" key="10">
    <source>
        <dbReference type="ARBA" id="ARBA00023157"/>
    </source>
</evidence>
<accession>A0A8W8P0W6</accession>
<evidence type="ECO:0000256" key="13">
    <source>
        <dbReference type="PROSITE-ProRule" id="PRU00121"/>
    </source>
</evidence>
<feature type="binding site" evidence="14">
    <location>
        <position position="239"/>
    </location>
    <ligand>
        <name>Zn(2+)</name>
        <dbReference type="ChEBI" id="CHEBI:29105"/>
        <note>catalytic</note>
    </ligand>
</feature>
<dbReference type="InterPro" id="IPR000742">
    <property type="entry name" value="EGF"/>
</dbReference>
<keyword evidence="8 14" id="KW-0862">Zinc</keyword>
<dbReference type="OrthoDB" id="412155at2759"/>
<evidence type="ECO:0000259" key="20">
    <source>
        <dbReference type="PROSITE" id="PS50070"/>
    </source>
</evidence>
<dbReference type="GO" id="GO:0004222">
    <property type="term" value="F:metalloendopeptidase activity"/>
    <property type="evidence" value="ECO:0007669"/>
    <property type="project" value="UniProtKB-UniRule"/>
</dbReference>
<dbReference type="InterPro" id="IPR018056">
    <property type="entry name" value="Kringle_CS"/>
</dbReference>
<feature type="region of interest" description="Disordered" evidence="16">
    <location>
        <begin position="48"/>
        <end position="72"/>
    </location>
</feature>
<dbReference type="InterPro" id="IPR050759">
    <property type="entry name" value="Serine_protease_kringle"/>
</dbReference>
<feature type="domain" description="CUB" evidence="17">
    <location>
        <begin position="372"/>
        <end position="500"/>
    </location>
</feature>
<dbReference type="SMART" id="SM00235">
    <property type="entry name" value="ZnMc"/>
    <property type="match status" value="1"/>
</dbReference>
<keyword evidence="7 14" id="KW-0378">Hydrolase</keyword>
<evidence type="ECO:0000256" key="4">
    <source>
        <dbReference type="ARBA" id="ARBA00022723"/>
    </source>
</evidence>
<dbReference type="SUPFAM" id="SSF49899">
    <property type="entry name" value="Concanavalin A-like lectins/glucanases"/>
    <property type="match status" value="1"/>
</dbReference>
<dbReference type="Pfam" id="PF00431">
    <property type="entry name" value="CUB"/>
    <property type="match status" value="1"/>
</dbReference>
<evidence type="ECO:0000256" key="1">
    <source>
        <dbReference type="ARBA" id="ARBA00022536"/>
    </source>
</evidence>
<dbReference type="PROSITE" id="PS50026">
    <property type="entry name" value="EGF_3"/>
    <property type="match status" value="2"/>
</dbReference>
<keyword evidence="11" id="KW-0325">Glycoprotein</keyword>
<reference evidence="22" key="1">
    <citation type="submission" date="2022-08" db="UniProtKB">
        <authorList>
            <consortium name="EnsemblMetazoa"/>
        </authorList>
    </citation>
    <scope>IDENTIFICATION</scope>
    <source>
        <strain evidence="22">05x7-T-G4-1.051#20</strain>
    </source>
</reference>
<feature type="domain" description="Peptidase M12A" evidence="21">
    <location>
        <begin position="131"/>
        <end position="331"/>
    </location>
</feature>
<evidence type="ECO:0000256" key="9">
    <source>
        <dbReference type="ARBA" id="ARBA00023049"/>
    </source>
</evidence>
<dbReference type="PROSITE" id="PS50070">
    <property type="entry name" value="KRINGLE_2"/>
    <property type="match status" value="5"/>
</dbReference>
<dbReference type="Gene3D" id="2.10.25.10">
    <property type="entry name" value="Laminin"/>
    <property type="match status" value="1"/>
</dbReference>
<dbReference type="CDD" id="cd00041">
    <property type="entry name" value="CUB"/>
    <property type="match status" value="1"/>
</dbReference>
<keyword evidence="23" id="KW-1185">Reference proteome</keyword>
<evidence type="ECO:0000256" key="15">
    <source>
        <dbReference type="RuleBase" id="RU361183"/>
    </source>
</evidence>
<dbReference type="PROSITE" id="PS50060">
    <property type="entry name" value="MAM_2"/>
    <property type="match status" value="1"/>
</dbReference>
<dbReference type="InterPro" id="IPR013320">
    <property type="entry name" value="ConA-like_dom_sf"/>
</dbReference>
<evidence type="ECO:0000256" key="5">
    <source>
        <dbReference type="ARBA" id="ARBA00022729"/>
    </source>
</evidence>
<evidence type="ECO:0000256" key="11">
    <source>
        <dbReference type="ARBA" id="ARBA00023180"/>
    </source>
</evidence>
<sequence length="1136" mass="128456">MLRCVTVCLAIVVTAGYPVSESENQQKSIKQHILEDIRKELREYYNALSKPEESGSGGRRNEDEIDSKDIDPDDENMQLFLSMGVEINGVVKKPKGLHPEDSKLLKEQSLDRTIQTDREADKEGQRRNKRNFGPGWVRWPKGIVPYILDDNLVANRRSFLEAVDLFNNLTCIRWKPRSPEVKAEAGHDGYVKIQSGSGCSSSGLGFKGDRRHNITLQEPGCGSVDIAVHEMLHILGQTHEQSRNDRNRYVKIIWKNVISGHEENFYRVLTYDRNPYDLGSIMQYEPLFFGVDDKGTMELRDENLEFLAYPDERQLLTFYDLKDVLDQYRCTDHCTNTPKCQNAGYTNTNCECECPKGFTGALCETVVTDPDCGGYVTLEDDTFNFGVSRDISVSSPNYPDPVGLGKICRWAVKAPSGYIIKMTIDDLHMAYNYDRVLCYHWLEIQYNLPGQPGIRRCGDIVGKSFLTSVDSPTFMIVTMDTKRAGKMAANKGLKLHFKLEREVCRDNQCMFGVCVADELKECNYKCVCQPGYQGEMCDKVVDDAKLNCNFERFEKCFFDNIQEGDDFEWGPGFKHSVSLGTGPEGAHRGSQFLFTEMSFPRFPGDKAILRTIVSLPEKAGCLSFAYNMFGRNVNKLSLFLEDSASNKTELWSKTGNQGSDWLIADISVPATYGLNLSFEAIRGDSWDSDIALDDIWWNVGNCDAIAPEDCIEFGKEKVYNGTRSYTKKGIKCQAWNVSEPHLVTSKYAHFESNYCRMGDAADPWCYTTDANTRWDWCGVPYCYASECSYASDGSDYVGTVSHTVNGLPCQMWDSNSPHKHKYNMLTHDQNYCRNPDSSVAPWCMTMDPAVRLGYCDVPRCERVEQECILTATGIDYAGKTNVTASGKNCLPWKNISEEMAHEGNYCRNPDSSESPWCYVKGNTKHVKEKCTIPSCAESPCFQNPCKNHGKCTVNDTSFTCTCLNGFKGDNCEILESIEEADCKRTSTGWEYSGKIGITKSGRTCQAWGSQTPHAHTYGTNLPGNYCRDPSDSGYLWCYTTDPYKEWEECNIPNCATPPLECIPDSDPQGKLYFGTYNVTQFGYPCQRWDSQTPHEHSQSALSDQENYCRNPDNKAMPWCYTTNPNRAWLFCIIKDC</sequence>
<feature type="domain" description="Kringle" evidence="20">
    <location>
        <begin position="988"/>
        <end position="1054"/>
    </location>
</feature>
<dbReference type="InterPro" id="IPR013806">
    <property type="entry name" value="Kringle-like"/>
</dbReference>
<evidence type="ECO:0000256" key="2">
    <source>
        <dbReference type="ARBA" id="ARBA00022572"/>
    </source>
</evidence>
<feature type="chain" id="PRO_5036518341" description="Metalloendopeptidase" evidence="15">
    <location>
        <begin position="17"/>
        <end position="1136"/>
    </location>
</feature>
<dbReference type="InterPro" id="IPR000998">
    <property type="entry name" value="MAM_dom"/>
</dbReference>
<dbReference type="Gene3D" id="2.40.20.10">
    <property type="entry name" value="Plasminogen Kringle 4"/>
    <property type="match status" value="5"/>
</dbReference>
<dbReference type="AlphaFoldDB" id="A0A8W8P0W6"/>
<feature type="disulfide bond" evidence="12">
    <location>
        <begin position="962"/>
        <end position="971"/>
    </location>
</feature>
<dbReference type="CDD" id="cd06263">
    <property type="entry name" value="MAM"/>
    <property type="match status" value="1"/>
</dbReference>
<feature type="disulfide bond" evidence="12">
    <location>
        <begin position="354"/>
        <end position="363"/>
    </location>
</feature>
<dbReference type="PROSITE" id="PS00022">
    <property type="entry name" value="EGF_1"/>
    <property type="match status" value="3"/>
</dbReference>
<feature type="domain" description="EGF-like" evidence="18">
    <location>
        <begin position="936"/>
        <end position="972"/>
    </location>
</feature>
<evidence type="ECO:0000259" key="21">
    <source>
        <dbReference type="PROSITE" id="PS51864"/>
    </source>
</evidence>
<evidence type="ECO:0000256" key="14">
    <source>
        <dbReference type="PROSITE-ProRule" id="PRU01211"/>
    </source>
</evidence>
<dbReference type="InterPro" id="IPR000859">
    <property type="entry name" value="CUB_dom"/>
</dbReference>